<dbReference type="OrthoDB" id="9815677at2"/>
<keyword evidence="2 3" id="KW-0963">Cytoplasm</keyword>
<sequence length="214" mass="22982">MTLLKEAVVENFTDIPAAVRNGAYRIELTDNMAVGGTTPSKGIIAEANKYLTEQNVELTVMIRARGGNFVYNDTEVKIMEADIFEAQQLGVDGVAFGAVTADGELDEETMEALIAATGGMNITMHMAFDALNPTSQLSAIDWLADHDVTRILTHGGALDTPIEDNFDRLKEYTEYAAGRLVILPGGGINADNMETVAAALNAKQVHGTKVVSYK</sequence>
<keyword evidence="5" id="KW-1185">Reference proteome</keyword>
<reference evidence="5" key="1">
    <citation type="submission" date="2019-03" db="EMBL/GenBank/DDBJ databases">
        <title>Weissella sp. 26KH-42 Genome sequencing.</title>
        <authorList>
            <person name="Heo J."/>
            <person name="Kim S.-J."/>
            <person name="Kim J.-S."/>
            <person name="Hong S.-B."/>
            <person name="Kwon S.-W."/>
        </authorList>
    </citation>
    <scope>NUCLEOTIDE SEQUENCE [LARGE SCALE GENOMIC DNA]</scope>
    <source>
        <strain evidence="5">26KH-42</strain>
    </source>
</reference>
<accession>A0A4P6YS67</accession>
<dbReference type="AlphaFoldDB" id="A0A4P6YS67"/>
<organism evidence="4 5">
    <name type="scientific">Periweissella cryptocerci</name>
    <dbReference type="NCBI Taxonomy" id="2506420"/>
    <lineage>
        <taxon>Bacteria</taxon>
        <taxon>Bacillati</taxon>
        <taxon>Bacillota</taxon>
        <taxon>Bacilli</taxon>
        <taxon>Lactobacillales</taxon>
        <taxon>Lactobacillaceae</taxon>
        <taxon>Periweissella</taxon>
    </lineage>
</organism>
<proteinExistence type="inferred from homology"/>
<comment type="similarity">
    <text evidence="1 3">Belongs to the CutC family.</text>
</comment>
<evidence type="ECO:0000256" key="3">
    <source>
        <dbReference type="HAMAP-Rule" id="MF_00795"/>
    </source>
</evidence>
<dbReference type="FunFam" id="3.20.20.380:FF:000003">
    <property type="entry name" value="Copper homeostasis protein CutC"/>
    <property type="match status" value="1"/>
</dbReference>
<evidence type="ECO:0000256" key="1">
    <source>
        <dbReference type="ARBA" id="ARBA00007768"/>
    </source>
</evidence>
<dbReference type="EMBL" id="CP037940">
    <property type="protein sequence ID" value="QBO35519.1"/>
    <property type="molecule type" value="Genomic_DNA"/>
</dbReference>
<dbReference type="KEGG" id="wei:EQG49_03135"/>
<evidence type="ECO:0000256" key="2">
    <source>
        <dbReference type="ARBA" id="ARBA00022490"/>
    </source>
</evidence>
<name>A0A4P6YS67_9LACO</name>
<dbReference type="PANTHER" id="PTHR12598">
    <property type="entry name" value="COPPER HOMEOSTASIS PROTEIN CUTC"/>
    <property type="match status" value="1"/>
</dbReference>
<gene>
    <name evidence="3" type="primary">cutC</name>
    <name evidence="4" type="ORF">EQG49_03135</name>
</gene>
<evidence type="ECO:0000313" key="4">
    <source>
        <dbReference type="EMBL" id="QBO35519.1"/>
    </source>
</evidence>
<dbReference type="Proteomes" id="UP000292886">
    <property type="component" value="Chromosome"/>
</dbReference>
<dbReference type="GO" id="GO:0005507">
    <property type="term" value="F:copper ion binding"/>
    <property type="evidence" value="ECO:0007669"/>
    <property type="project" value="TreeGrafter"/>
</dbReference>
<dbReference type="GO" id="GO:0005737">
    <property type="term" value="C:cytoplasm"/>
    <property type="evidence" value="ECO:0007669"/>
    <property type="project" value="UniProtKB-SubCell"/>
</dbReference>
<dbReference type="SUPFAM" id="SSF110395">
    <property type="entry name" value="CutC-like"/>
    <property type="match status" value="1"/>
</dbReference>
<comment type="caution">
    <text evidence="3">Once thought to be involved in copper homeostasis, experiments in E.coli have shown this is not the case.</text>
</comment>
<protein>
    <recommendedName>
        <fullName evidence="3">PF03932 family protein CutC</fullName>
    </recommendedName>
</protein>
<dbReference type="PANTHER" id="PTHR12598:SF0">
    <property type="entry name" value="COPPER HOMEOSTASIS PROTEIN CUTC HOMOLOG"/>
    <property type="match status" value="1"/>
</dbReference>
<dbReference type="HAMAP" id="MF_00795">
    <property type="entry name" value="CutC"/>
    <property type="match status" value="1"/>
</dbReference>
<evidence type="ECO:0000313" key="5">
    <source>
        <dbReference type="Proteomes" id="UP000292886"/>
    </source>
</evidence>
<dbReference type="InterPro" id="IPR005627">
    <property type="entry name" value="CutC-like"/>
</dbReference>
<dbReference type="Pfam" id="PF03932">
    <property type="entry name" value="CutC"/>
    <property type="match status" value="1"/>
</dbReference>
<dbReference type="Gene3D" id="3.20.20.380">
    <property type="entry name" value="Copper homeostasis (CutC) domain"/>
    <property type="match status" value="1"/>
</dbReference>
<dbReference type="InterPro" id="IPR036822">
    <property type="entry name" value="CutC-like_dom_sf"/>
</dbReference>
<dbReference type="RefSeq" id="WP_133362598.1">
    <property type="nucleotide sequence ID" value="NZ_CP037940.1"/>
</dbReference>
<comment type="subcellular location">
    <subcellularLocation>
        <location evidence="3">Cytoplasm</location>
    </subcellularLocation>
</comment>